<keyword evidence="3" id="KW-1185">Reference proteome</keyword>
<evidence type="ECO:0000313" key="3">
    <source>
        <dbReference type="Proteomes" id="UP000645517"/>
    </source>
</evidence>
<organism evidence="2 3">
    <name type="scientific">Deinococcus daejeonensis</name>
    <dbReference type="NCBI Taxonomy" id="1007098"/>
    <lineage>
        <taxon>Bacteria</taxon>
        <taxon>Thermotogati</taxon>
        <taxon>Deinococcota</taxon>
        <taxon>Deinococci</taxon>
        <taxon>Deinococcales</taxon>
        <taxon>Deinococcaceae</taxon>
        <taxon>Deinococcus</taxon>
    </lineage>
</organism>
<proteinExistence type="predicted"/>
<protein>
    <recommendedName>
        <fullName evidence="1">DUF7669 domain-containing protein</fullName>
    </recommendedName>
</protein>
<sequence>MTCRSVILTAARELSRTHPEGTFSIQGVVQWMRQHGAHYSDAEVRFHVHTLMCRNASARKPNEADYQDLERVSRGRYRLL</sequence>
<comment type="caution">
    <text evidence="2">The sequence shown here is derived from an EMBL/GenBank/DDBJ whole genome shotgun (WGS) entry which is preliminary data.</text>
</comment>
<dbReference type="Pfam" id="PF24706">
    <property type="entry name" value="DUF7669"/>
    <property type="match status" value="1"/>
</dbReference>
<evidence type="ECO:0000259" key="1">
    <source>
        <dbReference type="Pfam" id="PF24706"/>
    </source>
</evidence>
<evidence type="ECO:0000313" key="2">
    <source>
        <dbReference type="EMBL" id="GGN47168.1"/>
    </source>
</evidence>
<accession>A0ABQ2JIK2</accession>
<reference evidence="3" key="1">
    <citation type="journal article" date="2019" name="Int. J. Syst. Evol. Microbiol.">
        <title>The Global Catalogue of Microorganisms (GCM) 10K type strain sequencing project: providing services to taxonomists for standard genome sequencing and annotation.</title>
        <authorList>
            <consortium name="The Broad Institute Genomics Platform"/>
            <consortium name="The Broad Institute Genome Sequencing Center for Infectious Disease"/>
            <person name="Wu L."/>
            <person name="Ma J."/>
        </authorList>
    </citation>
    <scope>NUCLEOTIDE SEQUENCE [LARGE SCALE GENOMIC DNA]</scope>
    <source>
        <strain evidence="3">JCM 16918</strain>
    </source>
</reference>
<dbReference type="InterPro" id="IPR056086">
    <property type="entry name" value="DUF7669"/>
</dbReference>
<feature type="domain" description="DUF7669" evidence="1">
    <location>
        <begin position="4"/>
        <end position="79"/>
    </location>
</feature>
<name>A0ABQ2JIK2_9DEIO</name>
<gene>
    <name evidence="2" type="ORF">GCM10010842_38430</name>
</gene>
<dbReference type="Proteomes" id="UP000645517">
    <property type="component" value="Unassembled WGS sequence"/>
</dbReference>
<dbReference type="EMBL" id="BMOR01000037">
    <property type="protein sequence ID" value="GGN47168.1"/>
    <property type="molecule type" value="Genomic_DNA"/>
</dbReference>